<dbReference type="InterPro" id="IPR034660">
    <property type="entry name" value="DinB/YfiT-like"/>
</dbReference>
<evidence type="ECO:0000313" key="2">
    <source>
        <dbReference type="Proteomes" id="UP000287188"/>
    </source>
</evidence>
<evidence type="ECO:0008006" key="3">
    <source>
        <dbReference type="Google" id="ProtNLM"/>
    </source>
</evidence>
<dbReference type="EMBL" id="BIFS01000001">
    <property type="protein sequence ID" value="GCE21553.1"/>
    <property type="molecule type" value="Genomic_DNA"/>
</dbReference>
<dbReference type="SUPFAM" id="SSF109854">
    <property type="entry name" value="DinB/YfiT-like putative metalloenzymes"/>
    <property type="match status" value="1"/>
</dbReference>
<reference evidence="2" key="1">
    <citation type="submission" date="2018-12" db="EMBL/GenBank/DDBJ databases">
        <title>Tengunoibacter tsumagoiensis gen. nov., sp. nov., Dictyobacter kobayashii sp. nov., D. alpinus sp. nov., and D. joshuensis sp. nov. and description of Dictyobacteraceae fam. nov. within the order Ktedonobacterales isolated from Tengu-no-mugimeshi.</title>
        <authorList>
            <person name="Wang C.M."/>
            <person name="Zheng Y."/>
            <person name="Sakai Y."/>
            <person name="Toyoda A."/>
            <person name="Minakuchi Y."/>
            <person name="Abe K."/>
            <person name="Yokota A."/>
            <person name="Yabe S."/>
        </authorList>
    </citation>
    <scope>NUCLEOTIDE SEQUENCE [LARGE SCALE GENOMIC DNA]</scope>
    <source>
        <strain evidence="2">Uno11</strain>
    </source>
</reference>
<protein>
    <recommendedName>
        <fullName evidence="3">ClbS/DfsB family four-helix bundle protein</fullName>
    </recommendedName>
</protein>
<dbReference type="Pfam" id="PF08020">
    <property type="entry name" value="DUF1706"/>
    <property type="match status" value="1"/>
</dbReference>
<accession>A0A402AR54</accession>
<dbReference type="OrthoDB" id="162566at2"/>
<organism evidence="1 2">
    <name type="scientific">Dictyobacter kobayashii</name>
    <dbReference type="NCBI Taxonomy" id="2014872"/>
    <lineage>
        <taxon>Bacteria</taxon>
        <taxon>Bacillati</taxon>
        <taxon>Chloroflexota</taxon>
        <taxon>Ktedonobacteria</taxon>
        <taxon>Ktedonobacterales</taxon>
        <taxon>Dictyobacteraceae</taxon>
        <taxon>Dictyobacter</taxon>
    </lineage>
</organism>
<dbReference type="Gene3D" id="1.20.120.450">
    <property type="entry name" value="dinb family like domain"/>
    <property type="match status" value="1"/>
</dbReference>
<evidence type="ECO:0000313" key="1">
    <source>
        <dbReference type="EMBL" id="GCE21553.1"/>
    </source>
</evidence>
<sequence>MDKATLLNTIQTEHARFESLVAPLSEAQLCTTTGAGEWSIKDIMAHIAVWEQLCARWLDEFSHGITPQPAERTDDNSNERIYRENRDRSLAEVQELFHHTHQQLLQQVNLLTQTLSEEDLNASQRFDWTKFWPGASLIAVIADNSYEHYQDHAQHIRCLLDASQI</sequence>
<proteinExistence type="predicted"/>
<dbReference type="Proteomes" id="UP000287188">
    <property type="component" value="Unassembled WGS sequence"/>
</dbReference>
<dbReference type="RefSeq" id="WP_126553289.1">
    <property type="nucleotide sequence ID" value="NZ_BIFS01000001.1"/>
</dbReference>
<comment type="caution">
    <text evidence="1">The sequence shown here is derived from an EMBL/GenBank/DDBJ whole genome shotgun (WGS) entry which is preliminary data.</text>
</comment>
<name>A0A402AR54_9CHLR</name>
<dbReference type="AlphaFoldDB" id="A0A402AR54"/>
<gene>
    <name evidence="1" type="ORF">KDK_53530</name>
</gene>
<keyword evidence="2" id="KW-1185">Reference proteome</keyword>
<dbReference type="InterPro" id="IPR012550">
    <property type="entry name" value="DUF1706"/>
</dbReference>